<dbReference type="RefSeq" id="WP_045979136.1">
    <property type="nucleotide sequence ID" value="NZ_JXXY01000006.1"/>
</dbReference>
<reference evidence="1 3" key="1">
    <citation type="journal article" date="2015" name="BMC Genomics">
        <title>Genome mining reveals unlocked bioactive potential of marine Gram-negative bacteria.</title>
        <authorList>
            <person name="Machado H."/>
            <person name="Sonnenschein E.C."/>
            <person name="Melchiorsen J."/>
            <person name="Gram L."/>
        </authorList>
    </citation>
    <scope>NUCLEOTIDE SEQUENCE [LARGE SCALE GENOMIC DNA]</scope>
    <source>
        <strain evidence="1 3">S3137</strain>
    </source>
</reference>
<reference evidence="2 4" key="2">
    <citation type="submission" date="2017-12" db="EMBL/GenBank/DDBJ databases">
        <authorList>
            <person name="Paulsen S."/>
            <person name="Gram L.K."/>
        </authorList>
    </citation>
    <scope>NUCLEOTIDE SEQUENCE [LARGE SCALE GENOMIC DNA]</scope>
    <source>
        <strain evidence="2 4">S2897</strain>
    </source>
</reference>
<dbReference type="PATRIC" id="fig|151081.8.peg.1516"/>
<evidence type="ECO:0000313" key="4">
    <source>
        <dbReference type="Proteomes" id="UP000305874"/>
    </source>
</evidence>
<dbReference type="STRING" id="151081.TW72_01685"/>
<evidence type="ECO:0000313" key="1">
    <source>
        <dbReference type="EMBL" id="KJZ01688.1"/>
    </source>
</evidence>
<organism evidence="1 3">
    <name type="scientific">Pseudoalteromonas ruthenica</name>
    <dbReference type="NCBI Taxonomy" id="151081"/>
    <lineage>
        <taxon>Bacteria</taxon>
        <taxon>Pseudomonadati</taxon>
        <taxon>Pseudomonadota</taxon>
        <taxon>Gammaproteobacteria</taxon>
        <taxon>Alteromonadales</taxon>
        <taxon>Pseudoalteromonadaceae</taxon>
        <taxon>Pseudoalteromonas</taxon>
    </lineage>
</organism>
<gene>
    <name evidence="2" type="ORF">CWC05_14615</name>
    <name evidence="1" type="ORF">TW72_01685</name>
</gene>
<dbReference type="GeneID" id="58227194"/>
<comment type="caution">
    <text evidence="1">The sequence shown here is derived from an EMBL/GenBank/DDBJ whole genome shotgun (WGS) entry which is preliminary data.</text>
</comment>
<dbReference type="EMBL" id="JXXZ01000002">
    <property type="protein sequence ID" value="KJZ01688.1"/>
    <property type="molecule type" value="Genomic_DNA"/>
</dbReference>
<reference evidence="4" key="3">
    <citation type="submission" date="2019-06" db="EMBL/GenBank/DDBJ databases">
        <title>Co-occurence of chitin degradation, pigmentation and bioactivity in marine Pseudoalteromonas.</title>
        <authorList>
            <person name="Sonnenschein E.C."/>
            <person name="Bech P.K."/>
        </authorList>
    </citation>
    <scope>NUCLEOTIDE SEQUENCE [LARGE SCALE GENOMIC DNA]</scope>
    <source>
        <strain evidence="4">S2897</strain>
    </source>
</reference>
<accession>A0A0F4PTR7</accession>
<protein>
    <submittedName>
        <fullName evidence="2">MSHA biogenesis protein MshI</fullName>
    </submittedName>
</protein>
<dbReference type="EMBL" id="PNCG01000015">
    <property type="protein sequence ID" value="TMP86191.1"/>
    <property type="molecule type" value="Genomic_DNA"/>
</dbReference>
<evidence type="ECO:0000313" key="3">
    <source>
        <dbReference type="Proteomes" id="UP000033664"/>
    </source>
</evidence>
<dbReference type="Gene3D" id="3.30.420.380">
    <property type="match status" value="1"/>
</dbReference>
<proteinExistence type="predicted"/>
<evidence type="ECO:0000313" key="2">
    <source>
        <dbReference type="EMBL" id="TMP86191.1"/>
    </source>
</evidence>
<dbReference type="eggNOG" id="COG4972">
    <property type="taxonomic scope" value="Bacteria"/>
</dbReference>
<keyword evidence="3" id="KW-1185">Reference proteome</keyword>
<dbReference type="AlphaFoldDB" id="A0A0F4PTR7"/>
<name>A0A0F4PTR7_9GAMM</name>
<dbReference type="Proteomes" id="UP000305874">
    <property type="component" value="Unassembled WGS sequence"/>
</dbReference>
<dbReference type="SUPFAM" id="SSF53067">
    <property type="entry name" value="Actin-like ATPase domain"/>
    <property type="match status" value="1"/>
</dbReference>
<dbReference type="OrthoDB" id="5296002at2"/>
<dbReference type="Proteomes" id="UP000033664">
    <property type="component" value="Unassembled WGS sequence"/>
</dbReference>
<dbReference type="InterPro" id="IPR043129">
    <property type="entry name" value="ATPase_NBD"/>
</dbReference>
<reference evidence="2" key="4">
    <citation type="submission" date="2019-09" db="EMBL/GenBank/DDBJ databases">
        <title>Co-occurence of chitin degradation, pigmentation and bioactivity in marine Pseudoalteromonas.</title>
        <authorList>
            <person name="Sonnenschein E.C."/>
            <person name="Bech P.K."/>
        </authorList>
    </citation>
    <scope>NUCLEOTIDE SEQUENCE</scope>
    <source>
        <strain evidence="2">S2897</strain>
    </source>
</reference>
<sequence>MASKLLARVPWLNTKKKSEAIVGVALYADVLRAVQLKQKKQQWFVSDTAELPLNDSANYSKALLKLLRKISSDACDLYVVLPQSYYQIVQAEKPELSEQEITQSLPWTLKDLVTINAENIIADYIDYPIQSTGQKAKINVFATDKQQLRPLVSELDKLNDCHLQQLSVKETTLAAMTAKDNYARLVVYQEPGDEPSVLIIRDQQLLLNRRLRGFSALQQQPDETTLSHLSDSLGLEIQRSMDFYESQLKQPPIKEILIQGIDDAQAVISRLQAFQTTPIVEFKPVMDLADVIDPKFHMALAGAYFPMLEQA</sequence>